<evidence type="ECO:0000313" key="3">
    <source>
        <dbReference type="Proteomes" id="UP001152519"/>
    </source>
</evidence>
<protein>
    <submittedName>
        <fullName evidence="2">Uncharacterized protein</fullName>
    </submittedName>
</protein>
<keyword evidence="3" id="KW-1185">Reference proteome</keyword>
<feature type="compositionally biased region" description="Low complexity" evidence="1">
    <location>
        <begin position="24"/>
        <end position="38"/>
    </location>
</feature>
<name>A0A9W4GQN4_9ACTN</name>
<proteinExistence type="predicted"/>
<evidence type="ECO:0000313" key="2">
    <source>
        <dbReference type="EMBL" id="CAG6393466.1"/>
    </source>
</evidence>
<feature type="compositionally biased region" description="Low complexity" evidence="1">
    <location>
        <begin position="61"/>
        <end position="72"/>
    </location>
</feature>
<organism evidence="2 3">
    <name type="scientific">Actinacidiphila cocklensis</name>
    <dbReference type="NCBI Taxonomy" id="887465"/>
    <lineage>
        <taxon>Bacteria</taxon>
        <taxon>Bacillati</taxon>
        <taxon>Actinomycetota</taxon>
        <taxon>Actinomycetes</taxon>
        <taxon>Kitasatosporales</taxon>
        <taxon>Streptomycetaceae</taxon>
        <taxon>Actinacidiphila</taxon>
    </lineage>
</organism>
<feature type="region of interest" description="Disordered" evidence="1">
    <location>
        <begin position="1"/>
        <end position="38"/>
    </location>
</feature>
<gene>
    <name evidence="2" type="ORF">SCOCK_200078</name>
</gene>
<sequence length="108" mass="11190">MASGAARPRAAALPGRRAERHPGPRSAGPGARRSAHAAARLLPPRLLLAAGPAADLAALQQPGLQQSRLRQPGLRRPRPRAGLTPRLLPGDPGAPVGRPRSRPALDVV</sequence>
<feature type="compositionally biased region" description="Low complexity" evidence="1">
    <location>
        <begin position="80"/>
        <end position="90"/>
    </location>
</feature>
<feature type="region of interest" description="Disordered" evidence="1">
    <location>
        <begin position="61"/>
        <end position="108"/>
    </location>
</feature>
<evidence type="ECO:0000256" key="1">
    <source>
        <dbReference type="SAM" id="MobiDB-lite"/>
    </source>
</evidence>
<dbReference type="Proteomes" id="UP001152519">
    <property type="component" value="Unassembled WGS sequence"/>
</dbReference>
<reference evidence="2" key="1">
    <citation type="submission" date="2021-05" db="EMBL/GenBank/DDBJ databases">
        <authorList>
            <person name="Arsene-Ploetze F."/>
        </authorList>
    </citation>
    <scope>NUCLEOTIDE SEQUENCE</scope>
    <source>
        <strain evidence="2">DSM 42138</strain>
    </source>
</reference>
<dbReference type="EMBL" id="CAJSLV010000049">
    <property type="protein sequence ID" value="CAG6393466.1"/>
    <property type="molecule type" value="Genomic_DNA"/>
</dbReference>
<dbReference type="AlphaFoldDB" id="A0A9W4GQN4"/>
<comment type="caution">
    <text evidence="2">The sequence shown here is derived from an EMBL/GenBank/DDBJ whole genome shotgun (WGS) entry which is preliminary data.</text>
</comment>
<accession>A0A9W4GQN4</accession>
<feature type="compositionally biased region" description="Low complexity" evidence="1">
    <location>
        <begin position="1"/>
        <end position="15"/>
    </location>
</feature>